<dbReference type="InterPro" id="IPR002822">
    <property type="entry name" value="Ni_insertion"/>
</dbReference>
<keyword evidence="1" id="KW-0533">Nickel</keyword>
<organism evidence="2 3">
    <name type="scientific">Pseudonocardia sulfidoxydans NBRC 16205</name>
    <dbReference type="NCBI Taxonomy" id="1223511"/>
    <lineage>
        <taxon>Bacteria</taxon>
        <taxon>Bacillati</taxon>
        <taxon>Actinomycetota</taxon>
        <taxon>Actinomycetes</taxon>
        <taxon>Pseudonocardiales</taxon>
        <taxon>Pseudonocardiaceae</taxon>
        <taxon>Pseudonocardia</taxon>
    </lineage>
</organism>
<name>A0A511DQG8_9PSEU</name>
<dbReference type="RefSeq" id="WP_222596457.1">
    <property type="nucleotide sequence ID" value="NZ_BJVJ01000142.1"/>
</dbReference>
<sequence>MAVESARRIAWVDCAAGAAGDMLLAALVDAGADLGVVAEHVATLGVEPITLRRNEVERHGIGALKVDVDTAPDPEHRTWKAVRGVLDAAGLPEPVATLAHDAFARLAEAEARVHRTTPDDVHFHEVGALDAIADVVGVATALHLLGLDAVHASPVALGSGTSRGSHGLVPIPAPATLEVLRVAGAPCFAGPSPREMCTPTGAALLAAAVTSWGPMPRMVPRAIGTGAGTRDLAEVANVVRVVVGDVV</sequence>
<dbReference type="EMBL" id="BJVJ01000142">
    <property type="protein sequence ID" value="GEL27070.1"/>
    <property type="molecule type" value="Genomic_DNA"/>
</dbReference>
<dbReference type="AlphaFoldDB" id="A0A511DQG8"/>
<protein>
    <recommendedName>
        <fullName evidence="4">TIGR00299 family protein</fullName>
    </recommendedName>
</protein>
<comment type="caution">
    <text evidence="2">The sequence shown here is derived from an EMBL/GenBank/DDBJ whole genome shotgun (WGS) entry which is preliminary data.</text>
</comment>
<evidence type="ECO:0000313" key="2">
    <source>
        <dbReference type="EMBL" id="GEL27070.1"/>
    </source>
</evidence>
<dbReference type="PANTHER" id="PTHR36566">
    <property type="entry name" value="NICKEL INSERTION PROTEIN-RELATED"/>
    <property type="match status" value="1"/>
</dbReference>
<proteinExistence type="predicted"/>
<dbReference type="PANTHER" id="PTHR36566:SF1">
    <property type="entry name" value="PYRIDINIUM-3,5-BISTHIOCARBOXYLIC ACID MONONUCLEOTIDE NICKEL INSERTION PROTEIN"/>
    <property type="match status" value="1"/>
</dbReference>
<reference evidence="2 3" key="1">
    <citation type="submission" date="2019-07" db="EMBL/GenBank/DDBJ databases">
        <title>Whole genome shotgun sequence of Pseudonocardia sulfidoxydans NBRC 16205.</title>
        <authorList>
            <person name="Hosoyama A."/>
            <person name="Uohara A."/>
            <person name="Ohji S."/>
            <person name="Ichikawa N."/>
        </authorList>
    </citation>
    <scope>NUCLEOTIDE SEQUENCE [LARGE SCALE GENOMIC DNA]</scope>
    <source>
        <strain evidence="2 3">NBRC 16205</strain>
    </source>
</reference>
<evidence type="ECO:0008006" key="4">
    <source>
        <dbReference type="Google" id="ProtNLM"/>
    </source>
</evidence>
<keyword evidence="3" id="KW-1185">Reference proteome</keyword>
<evidence type="ECO:0000313" key="3">
    <source>
        <dbReference type="Proteomes" id="UP000321685"/>
    </source>
</evidence>
<evidence type="ECO:0000256" key="1">
    <source>
        <dbReference type="ARBA" id="ARBA00022596"/>
    </source>
</evidence>
<dbReference type="Proteomes" id="UP000321685">
    <property type="component" value="Unassembled WGS sequence"/>
</dbReference>
<accession>A0A511DQG8</accession>
<gene>
    <name evidence="2" type="ORF">PSU4_60240</name>
</gene>
<dbReference type="Pfam" id="PF01969">
    <property type="entry name" value="Ni_insertion"/>
    <property type="match status" value="1"/>
</dbReference>